<protein>
    <submittedName>
        <fullName evidence="1">Uncharacterized protein</fullName>
    </submittedName>
</protein>
<evidence type="ECO:0000313" key="2">
    <source>
        <dbReference type="Proteomes" id="UP001319861"/>
    </source>
</evidence>
<reference evidence="1 2" key="1">
    <citation type="journal article" date="2021" name="J. Biosci. Bioeng.">
        <title>Identification and characterization of a chc gene cluster responsible for the aromatization pathway of cyclohexanecarboxylate degradation in Sinomonas cyclohexanicum ATCC 51369.</title>
        <authorList>
            <person name="Yamamoto T."/>
            <person name="Hasegawa Y."/>
            <person name="Lau P.C.K."/>
            <person name="Iwaki H."/>
        </authorList>
    </citation>
    <scope>NUCLEOTIDE SEQUENCE [LARGE SCALE GENOMIC DNA]</scope>
    <source>
        <strain evidence="1 2">ATCC 51369</strain>
    </source>
</reference>
<dbReference type="RefSeq" id="WP_229229690.1">
    <property type="nucleotide sequence ID" value="NZ_AP024525.1"/>
</dbReference>
<keyword evidence="2" id="KW-1185">Reference proteome</keyword>
<gene>
    <name evidence="1" type="ORF">SCMU_27720</name>
</gene>
<evidence type="ECO:0000313" key="1">
    <source>
        <dbReference type="EMBL" id="BCT76930.1"/>
    </source>
</evidence>
<sequence>MKLAKIKALAYVWNLGKSDETPGIALRTRDRFIAHMSYDEARAIAETILDLCDQHNQEATR</sequence>
<proteinExistence type="predicted"/>
<dbReference type="Proteomes" id="UP001319861">
    <property type="component" value="Chromosome"/>
</dbReference>
<organism evidence="1 2">
    <name type="scientific">Sinomonas cyclohexanicum</name>
    <name type="common">Corynebacterium cyclohexanicum</name>
    <dbReference type="NCBI Taxonomy" id="322009"/>
    <lineage>
        <taxon>Bacteria</taxon>
        <taxon>Bacillati</taxon>
        <taxon>Actinomycetota</taxon>
        <taxon>Actinomycetes</taxon>
        <taxon>Micrococcales</taxon>
        <taxon>Micrococcaceae</taxon>
        <taxon>Sinomonas</taxon>
    </lineage>
</organism>
<name>A0ABM7PY14_SINCY</name>
<dbReference type="EMBL" id="AP024525">
    <property type="protein sequence ID" value="BCT76930.1"/>
    <property type="molecule type" value="Genomic_DNA"/>
</dbReference>
<accession>A0ABM7PY14</accession>